<sequence length="213" mass="22774">MPRTACECPVVKGLFFNGQDEGDQEGSDGSLEIELPLKAPGLKTEASQLSEAILQTTDSDDPHDISCLADPQASTWSLSVSLKQADVCVQGTGRGDGEEFSMFPTENLEEVCCLSNGDLVPLAPSIDLPSPGLSGEAVSPSPFHPSFQSAVYEDGMETLPTDFELRESAVTRGTLGVWTRRRLEVDEQLGPYGGMPRHSPENGSQAWEVGSNT</sequence>
<organism evidence="2 3">
    <name type="scientific">Danionella cerebrum</name>
    <dbReference type="NCBI Taxonomy" id="2873325"/>
    <lineage>
        <taxon>Eukaryota</taxon>
        <taxon>Metazoa</taxon>
        <taxon>Chordata</taxon>
        <taxon>Craniata</taxon>
        <taxon>Vertebrata</taxon>
        <taxon>Euteleostomi</taxon>
        <taxon>Actinopterygii</taxon>
        <taxon>Neopterygii</taxon>
        <taxon>Teleostei</taxon>
        <taxon>Ostariophysi</taxon>
        <taxon>Cypriniformes</taxon>
        <taxon>Danionidae</taxon>
        <taxon>Danioninae</taxon>
        <taxon>Danionella</taxon>
    </lineage>
</organism>
<feature type="compositionally biased region" description="Polar residues" evidence="1">
    <location>
        <begin position="201"/>
        <end position="213"/>
    </location>
</feature>
<keyword evidence="3" id="KW-1185">Reference proteome</keyword>
<evidence type="ECO:0000313" key="3">
    <source>
        <dbReference type="Proteomes" id="UP000316079"/>
    </source>
</evidence>
<reference evidence="2 3" key="1">
    <citation type="journal article" date="2019" name="Sci. Data">
        <title>Hybrid genome assembly and annotation of Danionella translucida.</title>
        <authorList>
            <person name="Kadobianskyi M."/>
            <person name="Schulze L."/>
            <person name="Schuelke M."/>
            <person name="Judkewitz B."/>
        </authorList>
    </citation>
    <scope>NUCLEOTIDE SEQUENCE [LARGE SCALE GENOMIC DNA]</scope>
    <source>
        <strain evidence="2 3">Bolton</strain>
    </source>
</reference>
<dbReference type="EMBL" id="SRMA01025943">
    <property type="protein sequence ID" value="TRY89678.1"/>
    <property type="molecule type" value="Genomic_DNA"/>
</dbReference>
<feature type="region of interest" description="Disordered" evidence="1">
    <location>
        <begin position="189"/>
        <end position="213"/>
    </location>
</feature>
<accession>A0A553QIB6</accession>
<dbReference type="OrthoDB" id="40579at2759"/>
<dbReference type="STRING" id="623744.A0A553QIB6"/>
<evidence type="ECO:0000256" key="1">
    <source>
        <dbReference type="SAM" id="MobiDB-lite"/>
    </source>
</evidence>
<dbReference type="InterPro" id="IPR046341">
    <property type="entry name" value="SET_dom_sf"/>
</dbReference>
<protein>
    <submittedName>
        <fullName evidence="2">Uncharacterized protein</fullName>
    </submittedName>
</protein>
<comment type="caution">
    <text evidence="2">The sequence shown here is derived from an EMBL/GenBank/DDBJ whole genome shotgun (WGS) entry which is preliminary data.</text>
</comment>
<name>A0A553QIB6_9TELE</name>
<dbReference type="Proteomes" id="UP000316079">
    <property type="component" value="Unassembled WGS sequence"/>
</dbReference>
<dbReference type="Gene3D" id="2.170.270.10">
    <property type="entry name" value="SET domain"/>
    <property type="match status" value="1"/>
</dbReference>
<dbReference type="AlphaFoldDB" id="A0A553QIB6"/>
<proteinExistence type="predicted"/>
<gene>
    <name evidence="2" type="ORF">DNTS_011615</name>
</gene>
<evidence type="ECO:0000313" key="2">
    <source>
        <dbReference type="EMBL" id="TRY89678.1"/>
    </source>
</evidence>